<evidence type="ECO:0000313" key="1">
    <source>
        <dbReference type="EMBL" id="EXM38648.1"/>
    </source>
</evidence>
<sequence length="156" mass="18466">MYKYSHTNEDNSISLHDSRAAKISFDSGVLTFIFKDGFYVAERNVNNFHKKLCYTGRSEVGFKTLSKDIDQDLTVYIFTATDSEKRAIRDEISYAEFAQMLDSGMELEFLYAYKGYRSFVYECWLWFDKEPYHKECVLMISADEVSYKWNELFVEE</sequence>
<evidence type="ECO:0000313" key="2">
    <source>
        <dbReference type="Proteomes" id="UP000021369"/>
    </source>
</evidence>
<dbReference type="Proteomes" id="UP000021369">
    <property type="component" value="Unassembled WGS sequence"/>
</dbReference>
<name>A0A011VVN5_RUMAL</name>
<comment type="caution">
    <text evidence="1">The sequence shown here is derived from an EMBL/GenBank/DDBJ whole genome shotgun (WGS) entry which is preliminary data.</text>
</comment>
<keyword evidence="2" id="KW-1185">Reference proteome</keyword>
<gene>
    <name evidence="1" type="ORF">RASY3_17530</name>
</gene>
<reference evidence="1 2" key="1">
    <citation type="submission" date="2013-06" db="EMBL/GenBank/DDBJ databases">
        <title>Rumen cellulosomics: divergent fiber-degrading strategies revealed by comparative genome-wide analysis of six Ruminococcal strains.</title>
        <authorList>
            <person name="Dassa B."/>
            <person name="Borovok I."/>
            <person name="Lamed R."/>
            <person name="Flint H."/>
            <person name="Yeoman C.J."/>
            <person name="White B."/>
            <person name="Bayer E.A."/>
        </authorList>
    </citation>
    <scope>NUCLEOTIDE SEQUENCE [LARGE SCALE GENOMIC DNA]</scope>
    <source>
        <strain evidence="1 2">SY3</strain>
    </source>
</reference>
<proteinExistence type="predicted"/>
<dbReference type="AlphaFoldDB" id="A0A011VVN5"/>
<dbReference type="RefSeq" id="WP_037290268.1">
    <property type="nucleotide sequence ID" value="NZ_JEOB01000004.1"/>
</dbReference>
<protein>
    <submittedName>
        <fullName evidence="1">Uncharacterized protein</fullName>
    </submittedName>
</protein>
<dbReference type="PATRIC" id="fig|1341156.4.peg.3107"/>
<organism evidence="1 2">
    <name type="scientific">Ruminococcus albus SY3</name>
    <dbReference type="NCBI Taxonomy" id="1341156"/>
    <lineage>
        <taxon>Bacteria</taxon>
        <taxon>Bacillati</taxon>
        <taxon>Bacillota</taxon>
        <taxon>Clostridia</taxon>
        <taxon>Eubacteriales</taxon>
        <taxon>Oscillospiraceae</taxon>
        <taxon>Ruminococcus</taxon>
    </lineage>
</organism>
<accession>A0A011VVN5</accession>
<dbReference type="EMBL" id="JEOB01000004">
    <property type="protein sequence ID" value="EXM38648.1"/>
    <property type="molecule type" value="Genomic_DNA"/>
</dbReference>
<dbReference type="OrthoDB" id="362007at2"/>